<dbReference type="InterPro" id="IPR000608">
    <property type="entry name" value="UBC"/>
</dbReference>
<evidence type="ECO:0000313" key="4">
    <source>
        <dbReference type="EMBL" id="MEB8343004.1"/>
    </source>
</evidence>
<dbReference type="EMBL" id="JAOZYC010000184">
    <property type="protein sequence ID" value="MEB8343004.1"/>
    <property type="molecule type" value="Genomic_DNA"/>
</dbReference>
<feature type="domain" description="Effector-associated" evidence="2">
    <location>
        <begin position="8"/>
        <end position="96"/>
    </location>
</feature>
<keyword evidence="5" id="KW-1185">Reference proteome</keyword>
<accession>A0ABU6FG95</accession>
<protein>
    <submittedName>
        <fullName evidence="4">Ubiquitin-conjugating enzyme E2</fullName>
    </submittedName>
</protein>
<dbReference type="InterPro" id="IPR045430">
    <property type="entry name" value="EAD1"/>
</dbReference>
<dbReference type="RefSeq" id="WP_326022616.1">
    <property type="nucleotide sequence ID" value="NZ_JAOZYC010000184.1"/>
</dbReference>
<dbReference type="Proteomes" id="UP001354931">
    <property type="component" value="Unassembled WGS sequence"/>
</dbReference>
<dbReference type="Pfam" id="PF20006">
    <property type="entry name" value="fvmYukDl_N"/>
    <property type="match status" value="1"/>
</dbReference>
<name>A0ABU6FG95_9ACTN</name>
<gene>
    <name evidence="4" type="ORF">OKJ99_36495</name>
</gene>
<dbReference type="SUPFAM" id="SSF54495">
    <property type="entry name" value="UBC-like"/>
    <property type="match status" value="1"/>
</dbReference>
<dbReference type="Gene3D" id="3.10.110.10">
    <property type="entry name" value="Ubiquitin Conjugating Enzyme"/>
    <property type="match status" value="1"/>
</dbReference>
<evidence type="ECO:0000259" key="1">
    <source>
        <dbReference type="Pfam" id="PF00179"/>
    </source>
</evidence>
<reference evidence="4 5" key="1">
    <citation type="submission" date="2022-10" db="EMBL/GenBank/DDBJ databases">
        <authorList>
            <person name="Xie J."/>
            <person name="Shen N."/>
        </authorList>
    </citation>
    <scope>NUCLEOTIDE SEQUENCE [LARGE SCALE GENOMIC DNA]</scope>
    <source>
        <strain evidence="4 5">YIM65594</strain>
    </source>
</reference>
<dbReference type="Pfam" id="PF00179">
    <property type="entry name" value="UQ_con"/>
    <property type="match status" value="1"/>
</dbReference>
<comment type="caution">
    <text evidence="4">The sequence shown here is derived from an EMBL/GenBank/DDBJ whole genome shotgun (WGS) entry which is preliminary data.</text>
</comment>
<dbReference type="CDD" id="cd00195">
    <property type="entry name" value="UBCc_UEV"/>
    <property type="match status" value="1"/>
</dbReference>
<evidence type="ECO:0000259" key="2">
    <source>
        <dbReference type="Pfam" id="PF19955"/>
    </source>
</evidence>
<dbReference type="InterPro" id="IPR045487">
    <property type="entry name" value="fvmYukD-like_N"/>
</dbReference>
<evidence type="ECO:0000313" key="5">
    <source>
        <dbReference type="Proteomes" id="UP001354931"/>
    </source>
</evidence>
<dbReference type="Pfam" id="PF19955">
    <property type="entry name" value="EAD1"/>
    <property type="match status" value="1"/>
</dbReference>
<evidence type="ECO:0000259" key="3">
    <source>
        <dbReference type="Pfam" id="PF20006"/>
    </source>
</evidence>
<feature type="domain" description="YukD-like N-terminal" evidence="3">
    <location>
        <begin position="113"/>
        <end position="192"/>
    </location>
</feature>
<dbReference type="InterPro" id="IPR016135">
    <property type="entry name" value="UBQ-conjugating_enzyme/RWD"/>
</dbReference>
<sequence>MTNDAGKLPTEIKQALIDTLANLYATQAQAEELLEDMDFPSQTRPRWDASREVVAFWRQVVRALELGAVPTEGVPQLVETALRRWPGNHDLQKIREFLRTQQHEQTGAGRNADTRYRTIEFVGSEAYPEFLQLVRELVDHEAVQLYANHQQAAFQVAEMPADRLQQLQDRAARIAPGVEVLYGEHDFRPALYTRLRFQGPDQQLYEIPYVPNTTLPSELVPTIWAEYRPEVSRDANGQLRRAVVDYRDENGEAQRLDPDVPLFNQGIRDGGQLEVSAESTAGVDSLLRLEAIAQAREDIADFADAHEEFTLVHMDDDRLPLRFEVELHVPGFAPPEDLEAWPLEPRPIDRHELMIALPAEFPIQAPRVLWLSEVFHPNIARDEEFGKGSVCLGPLMTDYTPDLSLYVLCQTLIDMARYRNYEILPHDYQMALDYDSLVRDMLERGGYLDRAAAAWAFSFEGQERIKEIGGTTWLARAGLTVRADRSRSLTVHRVEASPDEY</sequence>
<proteinExistence type="predicted"/>
<feature type="domain" description="UBC core" evidence="1">
    <location>
        <begin position="352"/>
        <end position="421"/>
    </location>
</feature>
<organism evidence="4 5">
    <name type="scientific">Streptomyces endophyticus</name>
    <dbReference type="NCBI Taxonomy" id="714166"/>
    <lineage>
        <taxon>Bacteria</taxon>
        <taxon>Bacillati</taxon>
        <taxon>Actinomycetota</taxon>
        <taxon>Actinomycetes</taxon>
        <taxon>Kitasatosporales</taxon>
        <taxon>Streptomycetaceae</taxon>
        <taxon>Streptomyces</taxon>
    </lineage>
</organism>